<dbReference type="InterPro" id="IPR055355">
    <property type="entry name" value="ZP-C"/>
</dbReference>
<dbReference type="PANTHER" id="PTHR23343:SF117">
    <property type="entry name" value="ZONA PELLUCIDA SPERM-BINDING PROTEIN 4-LIKE ISOFORM X1"/>
    <property type="match status" value="1"/>
</dbReference>
<proteinExistence type="inferred from homology"/>
<dbReference type="InterPro" id="IPR000519">
    <property type="entry name" value="P_trefoil_dom"/>
</dbReference>
<feature type="domain" description="P-type" evidence="16">
    <location>
        <begin position="46"/>
        <end position="86"/>
    </location>
</feature>
<protein>
    <recommendedName>
        <fullName evidence="19">ZP domain-containing protein</fullName>
    </recommendedName>
</protein>
<evidence type="ECO:0000256" key="14">
    <source>
        <dbReference type="PROSITE-ProRule" id="PRU00779"/>
    </source>
</evidence>
<dbReference type="OMA" id="WVLLYNC"/>
<evidence type="ECO:0000313" key="18">
    <source>
        <dbReference type="Proteomes" id="UP000028760"/>
    </source>
</evidence>
<evidence type="ECO:0000259" key="16">
    <source>
        <dbReference type="PROSITE" id="PS51448"/>
    </source>
</evidence>
<keyword evidence="8" id="KW-1133">Transmembrane helix</keyword>
<comment type="caution">
    <text evidence="14">Lacks conserved residue(s) required for the propagation of feature annotation.</text>
</comment>
<dbReference type="Pfam" id="PF00100">
    <property type="entry name" value="Zona_pellucida"/>
    <property type="match status" value="1"/>
</dbReference>
<keyword evidence="6" id="KW-0165">Cleavage on pair of basic residues</keyword>
<reference evidence="17" key="3">
    <citation type="submission" date="2025-09" db="UniProtKB">
        <authorList>
            <consortium name="Ensembl"/>
        </authorList>
    </citation>
    <scope>IDENTIFICATION</scope>
</reference>
<evidence type="ECO:0000256" key="7">
    <source>
        <dbReference type="ARBA" id="ARBA00022692"/>
    </source>
</evidence>
<dbReference type="Gene3D" id="4.10.110.10">
    <property type="entry name" value="Spasmolytic Protein, domain 1"/>
    <property type="match status" value="1"/>
</dbReference>
<dbReference type="SMART" id="SM00018">
    <property type="entry name" value="PD"/>
    <property type="match status" value="1"/>
</dbReference>
<comment type="similarity">
    <text evidence="2">Belongs to the ZP domain family. ZPB subfamily.</text>
</comment>
<keyword evidence="9" id="KW-0472">Membrane</keyword>
<dbReference type="AlphaFoldDB" id="A0A096LQ30"/>
<name>A0A096LQ30_POEFO</name>
<evidence type="ECO:0000256" key="8">
    <source>
        <dbReference type="ARBA" id="ARBA00022989"/>
    </source>
</evidence>
<dbReference type="SUPFAM" id="SSF57492">
    <property type="entry name" value="Trefoil"/>
    <property type="match status" value="1"/>
</dbReference>
<keyword evidence="12" id="KW-0278">Fertilization</keyword>
<keyword evidence="11" id="KW-0325">Glycoprotein</keyword>
<dbReference type="Proteomes" id="UP000028760">
    <property type="component" value="Unassembled WGS sequence"/>
</dbReference>
<evidence type="ECO:0008006" key="19">
    <source>
        <dbReference type="Google" id="ProtNLM"/>
    </source>
</evidence>
<dbReference type="GO" id="GO:0032190">
    <property type="term" value="F:acrosin binding"/>
    <property type="evidence" value="ECO:0007669"/>
    <property type="project" value="TreeGrafter"/>
</dbReference>
<dbReference type="Ensembl" id="ENSPFOT00000031775.1">
    <property type="protein sequence ID" value="ENSPFOP00000021271.1"/>
    <property type="gene ID" value="ENSPFOG00000021674.1"/>
</dbReference>
<dbReference type="GO" id="GO:0005886">
    <property type="term" value="C:plasma membrane"/>
    <property type="evidence" value="ECO:0007669"/>
    <property type="project" value="UniProtKB-SubCell"/>
</dbReference>
<evidence type="ECO:0000256" key="11">
    <source>
        <dbReference type="ARBA" id="ARBA00023180"/>
    </source>
</evidence>
<dbReference type="InterPro" id="IPR017957">
    <property type="entry name" value="P_trefoil_CS"/>
</dbReference>
<dbReference type="PROSITE" id="PS00025">
    <property type="entry name" value="P_TREFOIL_1"/>
    <property type="match status" value="1"/>
</dbReference>
<dbReference type="GeneTree" id="ENSGT00940000163253"/>
<reference evidence="17" key="2">
    <citation type="submission" date="2025-08" db="UniProtKB">
        <authorList>
            <consortium name="Ensembl"/>
        </authorList>
    </citation>
    <scope>IDENTIFICATION</scope>
</reference>
<evidence type="ECO:0000256" key="13">
    <source>
        <dbReference type="ARBA" id="ARBA00024183"/>
    </source>
</evidence>
<evidence type="ECO:0000256" key="2">
    <source>
        <dbReference type="ARBA" id="ARBA00010863"/>
    </source>
</evidence>
<evidence type="ECO:0000256" key="6">
    <source>
        <dbReference type="ARBA" id="ARBA00022685"/>
    </source>
</evidence>
<evidence type="ECO:0000313" key="17">
    <source>
        <dbReference type="Ensembl" id="ENSPFOP00000021271.1"/>
    </source>
</evidence>
<dbReference type="Gene3D" id="2.60.40.4100">
    <property type="entry name" value="Zona pellucida, ZP-C domain"/>
    <property type="match status" value="1"/>
</dbReference>
<dbReference type="GO" id="GO:0060468">
    <property type="term" value="P:prevention of polyspermy"/>
    <property type="evidence" value="ECO:0007669"/>
    <property type="project" value="TreeGrafter"/>
</dbReference>
<dbReference type="GO" id="GO:0035804">
    <property type="term" value="F:structural constituent of egg coat"/>
    <property type="evidence" value="ECO:0007669"/>
    <property type="project" value="TreeGrafter"/>
</dbReference>
<dbReference type="InterPro" id="IPR055356">
    <property type="entry name" value="ZP-N"/>
</dbReference>
<keyword evidence="5" id="KW-0272">Extracellular matrix</keyword>
<evidence type="ECO:0000256" key="4">
    <source>
        <dbReference type="ARBA" id="ARBA00022525"/>
    </source>
</evidence>
<dbReference type="InterPro" id="IPR042235">
    <property type="entry name" value="ZP-C_dom"/>
</dbReference>
<evidence type="ECO:0000256" key="3">
    <source>
        <dbReference type="ARBA" id="ARBA00022475"/>
    </source>
</evidence>
<feature type="disulfide bond" evidence="14">
    <location>
        <begin position="58"/>
        <end position="73"/>
    </location>
</feature>
<evidence type="ECO:0000256" key="9">
    <source>
        <dbReference type="ARBA" id="ARBA00023136"/>
    </source>
</evidence>
<dbReference type="InterPro" id="IPR001507">
    <property type="entry name" value="ZP_dom"/>
</dbReference>
<accession>A0A096LQ30</accession>
<keyword evidence="3" id="KW-1003">Cell membrane</keyword>
<reference evidence="18" key="1">
    <citation type="submission" date="2013-10" db="EMBL/GenBank/DDBJ databases">
        <authorList>
            <person name="Schartl M."/>
            <person name="Warren W."/>
        </authorList>
    </citation>
    <scope>NUCLEOTIDE SEQUENCE [LARGE SCALE GENOMIC DNA]</scope>
    <source>
        <strain evidence="18">female</strain>
    </source>
</reference>
<dbReference type="PROSITE" id="PS51448">
    <property type="entry name" value="P_TREFOIL_2"/>
    <property type="match status" value="1"/>
</dbReference>
<feature type="domain" description="ZP" evidence="15">
    <location>
        <begin position="88"/>
        <end position="346"/>
    </location>
</feature>
<sequence length="346" mass="38632">SLYDCIYVEKGKMYIISILYTTQRGKKEAKVSCPLVIPRSEHGSPSECNLHSEYRLPCGSSSISETQCLSMGCCFNKHPPACYYPMDECTIDRHMIFSVPASLTDPPLSTALLAAASNSTCRPQRVTPEYALFKIPMDGCGTRRVDGVFAVFQLELENMDSEYKLHIIFRLLVECRYVPGTVLGVSYVVKTPTLGPDVHTQGVFGVQLRIAKDAQYTSYYPQYHQPLHMLLGKPLHLEVRLLSSPDPSLVLLVHFCVAYPRSGNAAWVLLYNGCPNPLDPAPPETVLSDPTPPSPQSQTRRFTIRTFQFLPDGEFQDMDEEIYFMCSTEICSPRDGPCVEGCFGIC</sequence>
<keyword evidence="10 14" id="KW-1015">Disulfide bond</keyword>
<keyword evidence="18" id="KW-1185">Reference proteome</keyword>
<comment type="subcellular location">
    <subcellularLocation>
        <location evidence="1">Cell membrane</location>
        <topology evidence="1">Single-pass type I membrane protein</topology>
    </subcellularLocation>
    <subcellularLocation>
        <location evidence="13">Zona pellucida</location>
    </subcellularLocation>
</comment>
<evidence type="ECO:0000256" key="10">
    <source>
        <dbReference type="ARBA" id="ARBA00023157"/>
    </source>
</evidence>
<keyword evidence="4" id="KW-0964">Secreted</keyword>
<dbReference type="Pfam" id="PF00088">
    <property type="entry name" value="Trefoil"/>
    <property type="match status" value="1"/>
</dbReference>
<dbReference type="PANTHER" id="PTHR23343">
    <property type="entry name" value="ZONA PELLUCIDA SPERM-BINDING PROTEIN"/>
    <property type="match status" value="1"/>
</dbReference>
<dbReference type="InterPro" id="IPR051148">
    <property type="entry name" value="Zona_Pellucida_Domain_gp"/>
</dbReference>
<dbReference type="InterPro" id="IPR044913">
    <property type="entry name" value="P_trefoil_dom_sf"/>
</dbReference>
<evidence type="ECO:0000256" key="5">
    <source>
        <dbReference type="ARBA" id="ARBA00022530"/>
    </source>
</evidence>
<keyword evidence="7" id="KW-0812">Transmembrane</keyword>
<dbReference type="GO" id="GO:0007339">
    <property type="term" value="P:binding of sperm to zona pellucida"/>
    <property type="evidence" value="ECO:0007669"/>
    <property type="project" value="TreeGrafter"/>
</dbReference>
<feature type="disulfide bond" evidence="14">
    <location>
        <begin position="48"/>
        <end position="74"/>
    </location>
</feature>
<dbReference type="EMBL" id="AYCK01004512">
    <property type="status" value="NOT_ANNOTATED_CDS"/>
    <property type="molecule type" value="Genomic_DNA"/>
</dbReference>
<evidence type="ECO:0000256" key="12">
    <source>
        <dbReference type="ARBA" id="ARBA00023279"/>
    </source>
</evidence>
<dbReference type="GO" id="GO:0035805">
    <property type="term" value="C:egg coat"/>
    <property type="evidence" value="ECO:0007669"/>
    <property type="project" value="UniProtKB-SubCell"/>
</dbReference>
<dbReference type="Pfam" id="PF23344">
    <property type="entry name" value="ZP-N"/>
    <property type="match status" value="1"/>
</dbReference>
<organism evidence="17 18">
    <name type="scientific">Poecilia formosa</name>
    <name type="common">Amazon molly</name>
    <name type="synonym">Limia formosa</name>
    <dbReference type="NCBI Taxonomy" id="48698"/>
    <lineage>
        <taxon>Eukaryota</taxon>
        <taxon>Metazoa</taxon>
        <taxon>Chordata</taxon>
        <taxon>Craniata</taxon>
        <taxon>Vertebrata</taxon>
        <taxon>Euteleostomi</taxon>
        <taxon>Actinopterygii</taxon>
        <taxon>Neopterygii</taxon>
        <taxon>Teleostei</taxon>
        <taxon>Neoteleostei</taxon>
        <taxon>Acanthomorphata</taxon>
        <taxon>Ovalentaria</taxon>
        <taxon>Atherinomorphae</taxon>
        <taxon>Cyprinodontiformes</taxon>
        <taxon>Poeciliidae</taxon>
        <taxon>Poeciliinae</taxon>
        <taxon>Poecilia</taxon>
    </lineage>
</organism>
<evidence type="ECO:0000259" key="15">
    <source>
        <dbReference type="PROSITE" id="PS51034"/>
    </source>
</evidence>
<dbReference type="SMART" id="SM00241">
    <property type="entry name" value="ZP"/>
    <property type="match status" value="1"/>
</dbReference>
<dbReference type="CDD" id="cd00111">
    <property type="entry name" value="Trefoil"/>
    <property type="match status" value="1"/>
</dbReference>
<dbReference type="PROSITE" id="PS51034">
    <property type="entry name" value="ZP_2"/>
    <property type="match status" value="1"/>
</dbReference>
<evidence type="ECO:0000256" key="1">
    <source>
        <dbReference type="ARBA" id="ARBA00004251"/>
    </source>
</evidence>